<reference evidence="3" key="2">
    <citation type="submission" date="2021-04" db="EMBL/GenBank/DDBJ databases">
        <title>Taxonomy of Flavobacteriaceae bacterium ZY171143.</title>
        <authorList>
            <person name="Li F."/>
        </authorList>
    </citation>
    <scope>NUCLEOTIDE SEQUENCE [LARGE SCALE GENOMIC DNA]</scope>
    <source>
        <strain evidence="3">ZY171143</strain>
    </source>
</reference>
<dbReference type="RefSeq" id="WP_230476614.1">
    <property type="nucleotide sequence ID" value="NZ_CP072842.1"/>
</dbReference>
<dbReference type="Proteomes" id="UP000672011">
    <property type="component" value="Chromosome"/>
</dbReference>
<feature type="chain" id="PRO_5045855833" description="DUF3575 domain-containing protein" evidence="1">
    <location>
        <begin position="22"/>
        <end position="229"/>
    </location>
</feature>
<keyword evidence="1" id="KW-0732">Signal</keyword>
<keyword evidence="3" id="KW-1185">Reference proteome</keyword>
<evidence type="ECO:0000256" key="1">
    <source>
        <dbReference type="SAM" id="SignalP"/>
    </source>
</evidence>
<feature type="signal peptide" evidence="1">
    <location>
        <begin position="1"/>
        <end position="21"/>
    </location>
</feature>
<name>A0ABX7XDY2_9FLAO</name>
<gene>
    <name evidence="2" type="ORF">J9309_01090</name>
</gene>
<reference evidence="2 3" key="1">
    <citation type="journal article" date="2021" name="Int. J. Syst. Evol. Microbiol.">
        <title>Faecalibacter bovis sp. nov., isolated from cow faeces.</title>
        <authorList>
            <person name="Li F."/>
            <person name="Zhao W."/>
            <person name="Hong Q."/>
            <person name="Shao Q."/>
            <person name="Song J."/>
            <person name="Yang S."/>
        </authorList>
    </citation>
    <scope>NUCLEOTIDE SEQUENCE [LARGE SCALE GENOMIC DNA]</scope>
    <source>
        <strain evidence="2 3">ZY171143</strain>
    </source>
</reference>
<dbReference type="EMBL" id="CP072842">
    <property type="protein sequence ID" value="QTV05972.1"/>
    <property type="molecule type" value="Genomic_DNA"/>
</dbReference>
<sequence>MQRQLILTFLLNLVAINFAFAQINETVKDTVANDSIATIKNPKHFYVGVDFSTPVQTIFSDKQGAQAFVSYQIKPKIHAIAEFGFEKNTFKENHWDVKVDGFFGKVGVNYFIIQEPNNSENGFYIGGRLAYSAYNQKINSYPIKDIYTNQNLGQGSKEQASVNSYWVEVVIGGRVKLYKKLFADFSIHPAVYIASKKQEGIDPLVIPSFGRNNGPFNLPMFWGLSYQLF</sequence>
<evidence type="ECO:0000313" key="3">
    <source>
        <dbReference type="Proteomes" id="UP000672011"/>
    </source>
</evidence>
<organism evidence="2 3">
    <name type="scientific">Faecalibacter bovis</name>
    <dbReference type="NCBI Taxonomy" id="2898187"/>
    <lineage>
        <taxon>Bacteria</taxon>
        <taxon>Pseudomonadati</taxon>
        <taxon>Bacteroidota</taxon>
        <taxon>Flavobacteriia</taxon>
        <taxon>Flavobacteriales</taxon>
        <taxon>Weeksellaceae</taxon>
        <taxon>Faecalibacter</taxon>
    </lineage>
</organism>
<accession>A0ABX7XDY2</accession>
<evidence type="ECO:0000313" key="2">
    <source>
        <dbReference type="EMBL" id="QTV05972.1"/>
    </source>
</evidence>
<evidence type="ECO:0008006" key="4">
    <source>
        <dbReference type="Google" id="ProtNLM"/>
    </source>
</evidence>
<proteinExistence type="predicted"/>
<dbReference type="InterPro" id="IPR046111">
    <property type="entry name" value="DUF6048"/>
</dbReference>
<protein>
    <recommendedName>
        <fullName evidence="4">DUF3575 domain-containing protein</fullName>
    </recommendedName>
</protein>
<dbReference type="Pfam" id="PF19515">
    <property type="entry name" value="DUF6048"/>
    <property type="match status" value="1"/>
</dbReference>